<sequence>MTTDWSKNKVVDLRAELTRRGLATNGLKQELVDRLTSDDEAKLKEEPEADAPKPDDQSPPADESTDVAAEQPEAVQETATPQQAEPAQDLPNETTTEAQEIANSDAPAALLADAVGDEKKRKRRSASPPPPHDDTPRKRLRQENSDVMENGGNDADPVTSDLSQPVSATHDDEDVTMQEGAEHQAAPTAKDATRGAPPESSQKMEQEDVVDYGADSPVAQQDTEQVSSNKQESGDGDIDMKDVAKDAALQGTDQFYYDVPRARDGDDSVEPALHPATDSLFIGNFMRPLRADVVEDHLVELAMSPGAAPDRSVLSQLWVDSIRTHALVQFQSVAAASRVRTALHGKVWPDERNRKALWVDFIPSDQVSDWIAKEKAEGSSRRGDVSRWEVVYQKEGDIMVATHQVAIAEPKTTAPPSGPNGASRAVPTGPANQYPGIESAPSGPRNMGGRRGAGDARGNGHERTRTSPSISWQPVSADLARRRLDNLNGFVSKDPNRDVGRDCHRYSFTRSDQFIDRGPEMFVGIRPPHRERERRQMGGQAGGHANGGGARAGAGGSGHGSSRQPLPPQSYEAPAPRRGPRGGGGRRNRHGGGGGGGNSGYGRYGQGGRFGDGLAPRYEDFRYRPSDNDHRSDRR</sequence>
<dbReference type="InterPro" id="IPR036361">
    <property type="entry name" value="SAP_dom_sf"/>
</dbReference>
<dbReference type="SUPFAM" id="SSF68906">
    <property type="entry name" value="SAP domain"/>
    <property type="match status" value="1"/>
</dbReference>
<protein>
    <recommendedName>
        <fullName evidence="2">SAP domain-containing protein</fullName>
    </recommendedName>
</protein>
<feature type="compositionally biased region" description="Basic and acidic residues" evidence="1">
    <location>
        <begin position="452"/>
        <end position="465"/>
    </location>
</feature>
<dbReference type="AlphaFoldDB" id="A0AA97NUP2"/>
<reference evidence="3" key="1">
    <citation type="journal article" date="2012" name="PLoS Genet.">
        <title>Comparative analysis of the genomes of two field isolates of the rice blast fungus Magnaporthe oryzae.</title>
        <authorList>
            <person name="Xue M."/>
            <person name="Yang J."/>
            <person name="Li Z."/>
            <person name="Hu S."/>
            <person name="Yao N."/>
            <person name="Dean R.A."/>
            <person name="Zhao W."/>
            <person name="Shen M."/>
            <person name="Zhang H."/>
            <person name="Li C."/>
            <person name="Liu L."/>
            <person name="Cao L."/>
            <person name="Xu X."/>
            <person name="Xing Y."/>
            <person name="Hsiang T."/>
            <person name="Zhang Z."/>
            <person name="Xu J.R."/>
            <person name="Peng Y.L."/>
        </authorList>
    </citation>
    <scope>NUCLEOTIDE SEQUENCE</scope>
    <source>
        <strain evidence="3">Y34</strain>
    </source>
</reference>
<dbReference type="Proteomes" id="UP000011086">
    <property type="component" value="Unassembled WGS sequence"/>
</dbReference>
<dbReference type="SMR" id="A0AA97NUP2"/>
<feature type="region of interest" description="Disordered" evidence="1">
    <location>
        <begin position="22"/>
        <end position="238"/>
    </location>
</feature>
<dbReference type="InterPro" id="IPR034257">
    <property type="entry name" value="Acinus_RRM"/>
</dbReference>
<dbReference type="InterPro" id="IPR003034">
    <property type="entry name" value="SAP_dom"/>
</dbReference>
<feature type="domain" description="SAP" evidence="2">
    <location>
        <begin position="5"/>
        <end position="39"/>
    </location>
</feature>
<proteinExistence type="predicted"/>
<dbReference type="PANTHER" id="PTHR47031">
    <property type="entry name" value="SAP DNA-BINDING DOMAIN-CONTAINING PROTEIN"/>
    <property type="match status" value="1"/>
</dbReference>
<gene>
    <name evidence="3" type="ORF">OOU_Y34scaffold00641g28</name>
</gene>
<dbReference type="Pfam" id="PF02037">
    <property type="entry name" value="SAP"/>
    <property type="match status" value="1"/>
</dbReference>
<dbReference type="Gene3D" id="1.10.720.30">
    <property type="entry name" value="SAP domain"/>
    <property type="match status" value="1"/>
</dbReference>
<evidence type="ECO:0000256" key="1">
    <source>
        <dbReference type="SAM" id="MobiDB-lite"/>
    </source>
</evidence>
<dbReference type="CDD" id="cd12432">
    <property type="entry name" value="RRM_ACINU"/>
    <property type="match status" value="1"/>
</dbReference>
<dbReference type="EMBL" id="JH793088">
    <property type="protein sequence ID" value="ELQ36744.1"/>
    <property type="molecule type" value="Genomic_DNA"/>
</dbReference>
<dbReference type="SMART" id="SM00513">
    <property type="entry name" value="SAP"/>
    <property type="match status" value="1"/>
</dbReference>
<feature type="compositionally biased region" description="Basic and acidic residues" evidence="1">
    <location>
        <begin position="617"/>
        <end position="635"/>
    </location>
</feature>
<feature type="region of interest" description="Disordered" evidence="1">
    <location>
        <begin position="410"/>
        <end position="472"/>
    </location>
</feature>
<organism evidence="3">
    <name type="scientific">Pyricularia oryzae (strain Y34)</name>
    <name type="common">Rice blast fungus</name>
    <name type="synonym">Magnaporthe oryzae</name>
    <dbReference type="NCBI Taxonomy" id="1143189"/>
    <lineage>
        <taxon>Eukaryota</taxon>
        <taxon>Fungi</taxon>
        <taxon>Dikarya</taxon>
        <taxon>Ascomycota</taxon>
        <taxon>Pezizomycotina</taxon>
        <taxon>Sordariomycetes</taxon>
        <taxon>Sordariomycetidae</taxon>
        <taxon>Magnaporthales</taxon>
        <taxon>Pyriculariaceae</taxon>
        <taxon>Pyricularia</taxon>
    </lineage>
</organism>
<feature type="compositionally biased region" description="Polar residues" evidence="1">
    <location>
        <begin position="77"/>
        <end position="102"/>
    </location>
</feature>
<feature type="compositionally biased region" description="Basic and acidic residues" evidence="1">
    <location>
        <begin position="131"/>
        <end position="144"/>
    </location>
</feature>
<name>A0AA97NUP2_PYRO3</name>
<dbReference type="PROSITE" id="PS50800">
    <property type="entry name" value="SAP"/>
    <property type="match status" value="1"/>
</dbReference>
<feature type="compositionally biased region" description="Gly residues" evidence="1">
    <location>
        <begin position="539"/>
        <end position="559"/>
    </location>
</feature>
<feature type="compositionally biased region" description="Basic residues" evidence="1">
    <location>
        <begin position="578"/>
        <end position="590"/>
    </location>
</feature>
<feature type="compositionally biased region" description="Gly residues" evidence="1">
    <location>
        <begin position="591"/>
        <end position="611"/>
    </location>
</feature>
<feature type="compositionally biased region" description="Polar residues" evidence="1">
    <location>
        <begin position="218"/>
        <end position="231"/>
    </location>
</feature>
<feature type="region of interest" description="Disordered" evidence="1">
    <location>
        <begin position="519"/>
        <end position="635"/>
    </location>
</feature>
<dbReference type="PANTHER" id="PTHR47031:SF3">
    <property type="entry name" value="SAP DOMAIN-CONTAINING PROTEIN"/>
    <property type="match status" value="1"/>
</dbReference>
<evidence type="ECO:0000313" key="3">
    <source>
        <dbReference type="EMBL" id="ELQ36744.1"/>
    </source>
</evidence>
<feature type="compositionally biased region" description="Basic and acidic residues" evidence="1">
    <location>
        <begin position="30"/>
        <end position="56"/>
    </location>
</feature>
<accession>A0AA97NUP2</accession>
<evidence type="ECO:0000259" key="2">
    <source>
        <dbReference type="PROSITE" id="PS50800"/>
    </source>
</evidence>